<keyword evidence="9" id="KW-0969">Cilium</keyword>
<feature type="domain" description="Dynein heavy chain AAA lid" evidence="15">
    <location>
        <begin position="760"/>
        <end position="900"/>
    </location>
</feature>
<dbReference type="Proteomes" id="UP000663864">
    <property type="component" value="Unassembled WGS sequence"/>
</dbReference>
<keyword evidence="3" id="KW-0493">Microtubule</keyword>
<dbReference type="GO" id="GO:0005930">
    <property type="term" value="C:axoneme"/>
    <property type="evidence" value="ECO:0007669"/>
    <property type="project" value="UniProtKB-SubCell"/>
</dbReference>
<evidence type="ECO:0000256" key="5">
    <source>
        <dbReference type="ARBA" id="ARBA00022741"/>
    </source>
</evidence>
<keyword evidence="5" id="KW-0547">Nucleotide-binding</keyword>
<dbReference type="Gene3D" id="3.10.490.20">
    <property type="match status" value="1"/>
</dbReference>
<evidence type="ECO:0000259" key="15">
    <source>
        <dbReference type="Pfam" id="PF18198"/>
    </source>
</evidence>
<dbReference type="GO" id="GO:0005524">
    <property type="term" value="F:ATP binding"/>
    <property type="evidence" value="ECO:0007669"/>
    <property type="project" value="UniProtKB-KW"/>
</dbReference>
<feature type="domain" description="Dynein heavy chain ATP-binding dynein motor region" evidence="14">
    <location>
        <begin position="62"/>
        <end position="271"/>
    </location>
</feature>
<organism evidence="17 18">
    <name type="scientific">Rotaria sordida</name>
    <dbReference type="NCBI Taxonomy" id="392033"/>
    <lineage>
        <taxon>Eukaryota</taxon>
        <taxon>Metazoa</taxon>
        <taxon>Spiralia</taxon>
        <taxon>Gnathifera</taxon>
        <taxon>Rotifera</taxon>
        <taxon>Eurotatoria</taxon>
        <taxon>Bdelloidea</taxon>
        <taxon>Philodinida</taxon>
        <taxon>Philodinidae</taxon>
        <taxon>Rotaria</taxon>
    </lineage>
</organism>
<protein>
    <recommendedName>
        <fullName evidence="19">Dynein heavy chain</fullName>
    </recommendedName>
</protein>
<sequence length="1252" mass="144129">MKNISQEIDDQKGVDEMDQMDIDEESSRNENNLLTTQNILNKHVNNSIGDTDNTAAVTIKKSENAVLVKHCTKWPLLIDPQRQAIQWIRTKEAENNLRVITADDSTLLRVCEQCIRLGLPLIIENVGETIESSLLPLLDRDLFKRTSSTIGTIRFNDIDIEYNPNFRVYFITQLNNPHFLPDICIRVTLINFTITQNGLEHQLLSLVVLNEEPHLEYERKVLLETMAQDLKSLRDYEDRTLEMLTTSEQHLLDRHDLIDNLTRSKITSDEISNRYHENESNERQINLARQCYVSLAKRGSLLYFLINHLSNLNIMYQFSLTWFQRTFHSCILDHDTTRRMSMTNLSNDLDPLQRLTRQRRASSLLSSLISSPRQSISEELTREQTPINPIKTRRNTKSFVSTVTPQQRTATLRLMVDRLTFTIYQLVSWSLFAEHQLLFSFLLTTTIEREINNNDDDENNKHITNTSDIIHEEEGGEEEEHHQQQQKTKLSFITRNEWTCFMSPLLNTINEDKLTFVNDLLPSLYSLCQNLLHDINQEFFKHSNPYLYLTRHNNYSRLSRFQCILLIKILRPELLLPSISQYVAEQMGSKFLSSGFADIQDIYTHSSPQAPIILLLSSGTDPTNLLLRFAKETRGSASHLDVISLGQGQGPKVEEVLSKALTLKGRWIFLHNCHLSASFMPRLRVLVNNFSKPGLELDSQFRLFLSTKPDIHFPLELLQLGLKMTIEWPVGLKSSLLQTFGPTGIVNEKVYDNETLGPYWRRLVFNLAFFHAVIHERKKFGALGWNLSYEFNQSDLEVAVLELESLVRRSKNQIPSFDVFCYLAGSVIYGGRVTDEFDRRRLLRIIERFYCPETLKEDYSYAGDETYKAPNLNLNFSGLLSYINALPDFDDPRVFGMHPNTNRALMYVQANQLVDMLVTIEPQYRMMISLGTSSDSDTACMAIIDDITTKLPRSIETGFGPQARHITFENALIKISDKLESKYHAYSVFFSLLKQEIRAYNELLELIHATCHDLRRALVGETVVSEILEETQRTLLMHEMPRIWKKKSYPSTKSLRAWIADNLVRITFFKEWTRLIVTYVEDKNPSPLPSIFNIGAFYYPKGLFSAILQSSARSIGLPIDQLKFTYQVLDNNEERQILQSSTSINDIANGITIDGIYIDGAQWDNEHHQIVDCTSQQRTHRLPPLLCKLIPKSIEDVDSTNVYECPVYLTALRAVSASEAAKHLVGTITIPCSETESFWTTRSIAGILEVNE</sequence>
<keyword evidence="4" id="KW-0677">Repeat</keyword>
<dbReference type="InterPro" id="IPR043160">
    <property type="entry name" value="Dynein_C_barrel"/>
</dbReference>
<dbReference type="InterPro" id="IPR027417">
    <property type="entry name" value="P-loop_NTPase"/>
</dbReference>
<dbReference type="GO" id="GO:0008569">
    <property type="term" value="F:minus-end-directed microtubule motor activity"/>
    <property type="evidence" value="ECO:0007669"/>
    <property type="project" value="InterPro"/>
</dbReference>
<dbReference type="GO" id="GO:0005874">
    <property type="term" value="C:microtubule"/>
    <property type="evidence" value="ECO:0007669"/>
    <property type="project" value="UniProtKB-KW"/>
</dbReference>
<evidence type="ECO:0000256" key="7">
    <source>
        <dbReference type="ARBA" id="ARBA00023017"/>
    </source>
</evidence>
<dbReference type="FunFam" id="3.40.50.300:FF:000320">
    <property type="entry name" value="Dynein, axonemal, heavy chain 5"/>
    <property type="match status" value="1"/>
</dbReference>
<evidence type="ECO:0000256" key="1">
    <source>
        <dbReference type="ARBA" id="ARBA00004430"/>
    </source>
</evidence>
<evidence type="ECO:0000259" key="16">
    <source>
        <dbReference type="Pfam" id="PF18199"/>
    </source>
</evidence>
<dbReference type="AlphaFoldDB" id="A0A814Q9J9"/>
<evidence type="ECO:0000256" key="10">
    <source>
        <dbReference type="ARBA" id="ARBA00023175"/>
    </source>
</evidence>
<comment type="caution">
    <text evidence="17">The sequence shown here is derived from an EMBL/GenBank/DDBJ whole genome shotgun (WGS) entry which is preliminary data.</text>
</comment>
<keyword evidence="10" id="KW-0505">Motor protein</keyword>
<dbReference type="GO" id="GO:0007018">
    <property type="term" value="P:microtubule-based movement"/>
    <property type="evidence" value="ECO:0007669"/>
    <property type="project" value="InterPro"/>
</dbReference>
<evidence type="ECO:0000259" key="13">
    <source>
        <dbReference type="Pfam" id="PF03028"/>
    </source>
</evidence>
<evidence type="ECO:0000256" key="9">
    <source>
        <dbReference type="ARBA" id="ARBA00023069"/>
    </source>
</evidence>
<evidence type="ECO:0000259" key="14">
    <source>
        <dbReference type="Pfam" id="PF12781"/>
    </source>
</evidence>
<evidence type="ECO:0000256" key="8">
    <source>
        <dbReference type="ARBA" id="ARBA00023054"/>
    </source>
</evidence>
<keyword evidence="2" id="KW-0963">Cytoplasm</keyword>
<evidence type="ECO:0000313" key="17">
    <source>
        <dbReference type="EMBL" id="CAF1116518.1"/>
    </source>
</evidence>
<evidence type="ECO:0000256" key="3">
    <source>
        <dbReference type="ARBA" id="ARBA00022701"/>
    </source>
</evidence>
<keyword evidence="6" id="KW-0067">ATP-binding</keyword>
<dbReference type="InterPro" id="IPR026983">
    <property type="entry name" value="DHC"/>
</dbReference>
<evidence type="ECO:0000256" key="4">
    <source>
        <dbReference type="ARBA" id="ARBA00022737"/>
    </source>
</evidence>
<dbReference type="PANTHER" id="PTHR22878">
    <property type="entry name" value="DYNEIN HEAVY CHAIN 6, AXONEMAL-LIKE-RELATED"/>
    <property type="match status" value="1"/>
</dbReference>
<keyword evidence="11" id="KW-0206">Cytoskeleton</keyword>
<reference evidence="17" key="1">
    <citation type="submission" date="2021-02" db="EMBL/GenBank/DDBJ databases">
        <authorList>
            <person name="Nowell W R."/>
        </authorList>
    </citation>
    <scope>NUCLEOTIDE SEQUENCE</scope>
</reference>
<keyword evidence="8" id="KW-0175">Coiled coil</keyword>
<gene>
    <name evidence="17" type="ORF">ZHD862_LOCUS18399</name>
</gene>
<dbReference type="Gene3D" id="6.10.140.1060">
    <property type="match status" value="1"/>
</dbReference>
<dbReference type="GO" id="GO:0030286">
    <property type="term" value="C:dynein complex"/>
    <property type="evidence" value="ECO:0007669"/>
    <property type="project" value="UniProtKB-KW"/>
</dbReference>
<dbReference type="InterPro" id="IPR035706">
    <property type="entry name" value="AAA_9"/>
</dbReference>
<keyword evidence="12" id="KW-0966">Cell projection</keyword>
<dbReference type="FunFam" id="3.40.50.300:FF:000049">
    <property type="entry name" value="Dynein, axonemal, heavy chain 5"/>
    <property type="match status" value="1"/>
</dbReference>
<evidence type="ECO:0000256" key="2">
    <source>
        <dbReference type="ARBA" id="ARBA00022490"/>
    </source>
</evidence>
<accession>A0A814Q9J9</accession>
<dbReference type="InterPro" id="IPR041228">
    <property type="entry name" value="Dynein_C"/>
</dbReference>
<dbReference type="Pfam" id="PF12781">
    <property type="entry name" value="AAA_9"/>
    <property type="match status" value="1"/>
</dbReference>
<dbReference type="InterPro" id="IPR042219">
    <property type="entry name" value="AAA_lid_11_sf"/>
</dbReference>
<dbReference type="Pfam" id="PF18198">
    <property type="entry name" value="AAA_lid_11"/>
    <property type="match status" value="1"/>
</dbReference>
<dbReference type="Gene3D" id="1.20.1270.280">
    <property type="match status" value="1"/>
</dbReference>
<dbReference type="GO" id="GO:0051959">
    <property type="term" value="F:dynein light intermediate chain binding"/>
    <property type="evidence" value="ECO:0007669"/>
    <property type="project" value="InterPro"/>
</dbReference>
<dbReference type="Pfam" id="PF03028">
    <property type="entry name" value="Dynein_heavy"/>
    <property type="match status" value="1"/>
</dbReference>
<feature type="domain" description="Dynein heavy chain C-terminal" evidence="16">
    <location>
        <begin position="909"/>
        <end position="1247"/>
    </location>
</feature>
<dbReference type="Pfam" id="PF18199">
    <property type="entry name" value="Dynein_C"/>
    <property type="match status" value="1"/>
</dbReference>
<proteinExistence type="predicted"/>
<keyword evidence="7" id="KW-0243">Dynein</keyword>
<dbReference type="Gene3D" id="1.10.8.720">
    <property type="entry name" value="Region D6 of dynein motor"/>
    <property type="match status" value="1"/>
</dbReference>
<evidence type="ECO:0000256" key="12">
    <source>
        <dbReference type="ARBA" id="ARBA00023273"/>
    </source>
</evidence>
<evidence type="ECO:0008006" key="19">
    <source>
        <dbReference type="Google" id="ProtNLM"/>
    </source>
</evidence>
<comment type="subcellular location">
    <subcellularLocation>
        <location evidence="1">Cytoplasm</location>
        <location evidence="1">Cytoskeleton</location>
        <location evidence="1">Cilium axoneme</location>
    </subcellularLocation>
</comment>
<dbReference type="InterPro" id="IPR004273">
    <property type="entry name" value="Dynein_heavy_D6_P-loop"/>
</dbReference>
<name>A0A814Q9J9_9BILA</name>
<dbReference type="Gene3D" id="1.10.8.1220">
    <property type="match status" value="1"/>
</dbReference>
<dbReference type="PANTHER" id="PTHR22878:SF69">
    <property type="entry name" value="DYNEIN HEAVY CHAIN"/>
    <property type="match status" value="1"/>
</dbReference>
<dbReference type="InterPro" id="IPR041658">
    <property type="entry name" value="AAA_lid_11"/>
</dbReference>
<dbReference type="EMBL" id="CAJNOT010000955">
    <property type="protein sequence ID" value="CAF1116518.1"/>
    <property type="molecule type" value="Genomic_DNA"/>
</dbReference>
<feature type="domain" description="Dynein heavy chain region D6 P-loop" evidence="13">
    <location>
        <begin position="608"/>
        <end position="725"/>
    </location>
</feature>
<evidence type="ECO:0000256" key="11">
    <source>
        <dbReference type="ARBA" id="ARBA00023212"/>
    </source>
</evidence>
<evidence type="ECO:0000313" key="18">
    <source>
        <dbReference type="Proteomes" id="UP000663864"/>
    </source>
</evidence>
<evidence type="ECO:0000256" key="6">
    <source>
        <dbReference type="ARBA" id="ARBA00022840"/>
    </source>
</evidence>
<dbReference type="GO" id="GO:0045505">
    <property type="term" value="F:dynein intermediate chain binding"/>
    <property type="evidence" value="ECO:0007669"/>
    <property type="project" value="InterPro"/>
</dbReference>
<dbReference type="Gene3D" id="3.40.50.300">
    <property type="entry name" value="P-loop containing nucleotide triphosphate hydrolases"/>
    <property type="match status" value="2"/>
</dbReference>